<keyword evidence="3" id="KW-1185">Reference proteome</keyword>
<reference evidence="2" key="1">
    <citation type="submission" date="2023-01" db="EMBL/GenBank/DDBJ databases">
        <title>Xenophilus mangrovi sp. nov., isolated from soil of Mangrove nature reserve.</title>
        <authorList>
            <person name="Xu S."/>
            <person name="Liu Z."/>
            <person name="Xu Y."/>
        </authorList>
    </citation>
    <scope>NUCLEOTIDE SEQUENCE</scope>
    <source>
        <strain evidence="2">YW8</strain>
    </source>
</reference>
<proteinExistence type="predicted"/>
<gene>
    <name evidence="2" type="ORF">PGB34_14660</name>
</gene>
<evidence type="ECO:0000313" key="2">
    <source>
        <dbReference type="EMBL" id="MDA7417601.1"/>
    </source>
</evidence>
<sequence length="189" mass="21163">MLEPTRRIPYRTWPASLAIVASIAAYVGGLQLWDRRTPAMRALPAEQMLSVGQARFVPAPEWRLDVARSRAGQSLVLIKSGHTFSVRTARWIGGPEGPLDRQQRMIEYGERLRIEGQVTDFYTDWGLQGITFAYYGPKLSGRFWQMVDPARQSLVQVDFYGPNDDALAASAALDDARRMLASMDLEASS</sequence>
<keyword evidence="1" id="KW-0472">Membrane</keyword>
<evidence type="ECO:0000313" key="3">
    <source>
        <dbReference type="Proteomes" id="UP001212602"/>
    </source>
</evidence>
<feature type="transmembrane region" description="Helical" evidence="1">
    <location>
        <begin position="12"/>
        <end position="33"/>
    </location>
</feature>
<dbReference type="AlphaFoldDB" id="A0AAE3N9G2"/>
<dbReference type="RefSeq" id="WP_271428815.1">
    <property type="nucleotide sequence ID" value="NZ_JAQIPB010000006.1"/>
</dbReference>
<keyword evidence="1" id="KW-0812">Transmembrane</keyword>
<comment type="caution">
    <text evidence="2">The sequence shown here is derived from an EMBL/GenBank/DDBJ whole genome shotgun (WGS) entry which is preliminary data.</text>
</comment>
<keyword evidence="1" id="KW-1133">Transmembrane helix</keyword>
<protein>
    <submittedName>
        <fullName evidence="2">Uncharacterized protein</fullName>
    </submittedName>
</protein>
<dbReference type="Proteomes" id="UP001212602">
    <property type="component" value="Unassembled WGS sequence"/>
</dbReference>
<name>A0AAE3N9G2_9BURK</name>
<accession>A0AAE3N9G2</accession>
<dbReference type="EMBL" id="JAQIPB010000006">
    <property type="protein sequence ID" value="MDA7417601.1"/>
    <property type="molecule type" value="Genomic_DNA"/>
</dbReference>
<organism evidence="2 3">
    <name type="scientific">Xenophilus arseniciresistens</name>
    <dbReference type="NCBI Taxonomy" id="1283306"/>
    <lineage>
        <taxon>Bacteria</taxon>
        <taxon>Pseudomonadati</taxon>
        <taxon>Pseudomonadota</taxon>
        <taxon>Betaproteobacteria</taxon>
        <taxon>Burkholderiales</taxon>
        <taxon>Comamonadaceae</taxon>
        <taxon>Xenophilus</taxon>
    </lineage>
</organism>
<evidence type="ECO:0000256" key="1">
    <source>
        <dbReference type="SAM" id="Phobius"/>
    </source>
</evidence>